<dbReference type="EMBL" id="FN596293">
    <property type="protein sequence ID" value="CCB59147.1"/>
    <property type="molecule type" value="Genomic_DNA"/>
</dbReference>
<dbReference type="GO" id="GO:0006952">
    <property type="term" value="P:defense response"/>
    <property type="evidence" value="ECO:0007669"/>
    <property type="project" value="UniProtKB-KW"/>
</dbReference>
<dbReference type="Proteomes" id="UP000009183">
    <property type="component" value="Unassembled WGS sequence, unordered"/>
</dbReference>
<protein>
    <recommendedName>
        <fullName evidence="3">NB-ARC domain-containing protein</fullName>
    </recommendedName>
</protein>
<dbReference type="SUPFAM" id="SSF52540">
    <property type="entry name" value="P-loop containing nucleoside triphosphate hydrolases"/>
    <property type="match status" value="1"/>
</dbReference>
<dbReference type="InParanoid" id="F6HWT3"/>
<dbReference type="InterPro" id="IPR002182">
    <property type="entry name" value="NB-ARC"/>
</dbReference>
<dbReference type="InterPro" id="IPR027417">
    <property type="entry name" value="P-loop_NTPase"/>
</dbReference>
<keyword evidence="1" id="KW-0611">Plant defense</keyword>
<evidence type="ECO:0000256" key="2">
    <source>
        <dbReference type="SAM" id="MobiDB-lite"/>
    </source>
</evidence>
<evidence type="ECO:0000259" key="3">
    <source>
        <dbReference type="Pfam" id="PF00931"/>
    </source>
</evidence>
<dbReference type="Gene3D" id="3.40.50.300">
    <property type="entry name" value="P-loop containing nucleotide triphosphate hydrolases"/>
    <property type="match status" value="1"/>
</dbReference>
<proteinExistence type="predicted"/>
<dbReference type="HOGENOM" id="CLU_695236_0_0_1"/>
<dbReference type="STRING" id="29760.F6HWT3"/>
<evidence type="ECO:0000313" key="4">
    <source>
        <dbReference type="EMBL" id="CCB59147.1"/>
    </source>
</evidence>
<dbReference type="ExpressionAtlas" id="F6HWT3">
    <property type="expression patterns" value="baseline"/>
</dbReference>
<evidence type="ECO:0000313" key="5">
    <source>
        <dbReference type="Proteomes" id="UP000009183"/>
    </source>
</evidence>
<dbReference type="Pfam" id="PF00931">
    <property type="entry name" value="NB-ARC"/>
    <property type="match status" value="1"/>
</dbReference>
<feature type="compositionally biased region" description="Polar residues" evidence="2">
    <location>
        <begin position="304"/>
        <end position="319"/>
    </location>
</feature>
<reference evidence="5" key="1">
    <citation type="journal article" date="2007" name="Nature">
        <title>The grapevine genome sequence suggests ancestral hexaploidization in major angiosperm phyla.</title>
        <authorList>
            <consortium name="The French-Italian Public Consortium for Grapevine Genome Characterization."/>
            <person name="Jaillon O."/>
            <person name="Aury J.-M."/>
            <person name="Noel B."/>
            <person name="Policriti A."/>
            <person name="Clepet C."/>
            <person name="Casagrande A."/>
            <person name="Choisne N."/>
            <person name="Aubourg S."/>
            <person name="Vitulo N."/>
            <person name="Jubin C."/>
            <person name="Vezzi A."/>
            <person name="Legeai F."/>
            <person name="Hugueney P."/>
            <person name="Dasilva C."/>
            <person name="Horner D."/>
            <person name="Mica E."/>
            <person name="Jublot D."/>
            <person name="Poulain J."/>
            <person name="Bruyere C."/>
            <person name="Billault A."/>
            <person name="Segurens B."/>
            <person name="Gouyvenoux M."/>
            <person name="Ugarte E."/>
            <person name="Cattonaro F."/>
            <person name="Anthouard V."/>
            <person name="Vico V."/>
            <person name="Del Fabbro C."/>
            <person name="Alaux M."/>
            <person name="Di Gaspero G."/>
            <person name="Dumas V."/>
            <person name="Felice N."/>
            <person name="Paillard S."/>
            <person name="Juman I."/>
            <person name="Moroldo M."/>
            <person name="Scalabrin S."/>
            <person name="Canaguier A."/>
            <person name="Le Clainche I."/>
            <person name="Malacrida G."/>
            <person name="Durand E."/>
            <person name="Pesole G."/>
            <person name="Laucou V."/>
            <person name="Chatelet P."/>
            <person name="Merdinoglu D."/>
            <person name="Delledonne M."/>
            <person name="Pezzotti M."/>
            <person name="Lecharny A."/>
            <person name="Scarpelli C."/>
            <person name="Artiguenave F."/>
            <person name="Pe M.E."/>
            <person name="Valle G."/>
            <person name="Morgante M."/>
            <person name="Caboche M."/>
            <person name="Adam-Blondon A.-F."/>
            <person name="Weissenbach J."/>
            <person name="Quetier F."/>
            <person name="Wincker P."/>
        </authorList>
    </citation>
    <scope>NUCLEOTIDE SEQUENCE [LARGE SCALE GENOMIC DNA]</scope>
    <source>
        <strain evidence="5">cv. Pinot noir / PN40024</strain>
    </source>
</reference>
<keyword evidence="5" id="KW-1185">Reference proteome</keyword>
<name>F6HWT3_VITVI</name>
<dbReference type="PaxDb" id="29760-VIT_00s0487g00020.t01"/>
<sequence>MALALVEGAALGAGIRSLLRAVIKASKKLAGFDCILKKLEAIYPSDGKVEPRIGSSKEGNEEVDPNLTRWREANPRLLSLLLLPEDGVDVQVQLTSRFWPCSNQIDSVGITANRGVSDEYDNLGSCNAPGPPEFMMGLDVPLKELKRRLCEDGKSRIVIRAPRGCGKTTLAKGLCLDNQVKEYFKHILYATVSKRPNLIAIIKKLLWDKDEQVPEFRNEEDAVNQMELKPKRKAESGAILLVLDDVWCGSESLLAKFKFQISESKVLVTSRNEFPEFGSTYNLELWNKEDTMVLFRHSATPSMETSADSEALQETSTGPGSVGRSLHGQPVEIWRSRLMKLYEGQSIVDSETDLRKCLQSSLDALNDEDVMQKECFMDFTRNDASEIDGCYSGAFVM</sequence>
<evidence type="ECO:0000256" key="1">
    <source>
        <dbReference type="ARBA" id="ARBA00022821"/>
    </source>
</evidence>
<dbReference type="GO" id="GO:0043531">
    <property type="term" value="F:ADP binding"/>
    <property type="evidence" value="ECO:0007669"/>
    <property type="project" value="InterPro"/>
</dbReference>
<accession>F6HWT3</accession>
<feature type="region of interest" description="Disordered" evidence="2">
    <location>
        <begin position="304"/>
        <end position="325"/>
    </location>
</feature>
<gene>
    <name evidence="4" type="ORF">VIT_00s0487g00020</name>
</gene>
<dbReference type="PANTHER" id="PTHR36766:SF3">
    <property type="entry name" value="RPW8 DOMAIN-CONTAINING PROTEIN"/>
    <property type="match status" value="1"/>
</dbReference>
<dbReference type="PANTHER" id="PTHR36766">
    <property type="entry name" value="PLANT BROAD-SPECTRUM MILDEW RESISTANCE PROTEIN RPW8"/>
    <property type="match status" value="1"/>
</dbReference>
<organism evidence="4 5">
    <name type="scientific">Vitis vinifera</name>
    <name type="common">Grape</name>
    <dbReference type="NCBI Taxonomy" id="29760"/>
    <lineage>
        <taxon>Eukaryota</taxon>
        <taxon>Viridiplantae</taxon>
        <taxon>Streptophyta</taxon>
        <taxon>Embryophyta</taxon>
        <taxon>Tracheophyta</taxon>
        <taxon>Spermatophyta</taxon>
        <taxon>Magnoliopsida</taxon>
        <taxon>eudicotyledons</taxon>
        <taxon>Gunneridae</taxon>
        <taxon>Pentapetalae</taxon>
        <taxon>rosids</taxon>
        <taxon>Vitales</taxon>
        <taxon>Vitaceae</taxon>
        <taxon>Viteae</taxon>
        <taxon>Vitis</taxon>
    </lineage>
</organism>
<dbReference type="AlphaFoldDB" id="F6HWT3"/>
<feature type="domain" description="NB-ARC" evidence="3">
    <location>
        <begin position="142"/>
        <end position="273"/>
    </location>
</feature>